<evidence type="ECO:0000256" key="6">
    <source>
        <dbReference type="PIRSR" id="PIRSR016020-1"/>
    </source>
</evidence>
<dbReference type="CDD" id="cd09020">
    <property type="entry name" value="D-hex-6-P-epi_like"/>
    <property type="match status" value="1"/>
</dbReference>
<dbReference type="InterPro" id="IPR025532">
    <property type="entry name" value="G6P_1-epimerase"/>
</dbReference>
<proteinExistence type="inferred from homology"/>
<keyword evidence="10" id="KW-1185">Reference proteome</keyword>
<dbReference type="InterPro" id="IPR014718">
    <property type="entry name" value="GH-type_carb-bd"/>
</dbReference>
<dbReference type="Gene3D" id="2.70.98.10">
    <property type="match status" value="1"/>
</dbReference>
<comment type="function">
    <text evidence="5">Catalyzes the interconversion between the alpha and beta anomers from at least three hexose 6-phosphate sugars (Glc6P, Gal6P, and Man6P).</text>
</comment>
<evidence type="ECO:0000256" key="7">
    <source>
        <dbReference type="PIRSR" id="PIRSR016020-2"/>
    </source>
</evidence>
<dbReference type="InterPro" id="IPR008183">
    <property type="entry name" value="Aldose_1/G6P_1-epimerase"/>
</dbReference>
<feature type="region of interest" description="Disordered" evidence="8">
    <location>
        <begin position="1"/>
        <end position="22"/>
    </location>
</feature>
<protein>
    <recommendedName>
        <fullName evidence="3 5">Glucose-6-phosphate 1-epimerase</fullName>
        <ecNumber evidence="3 5">5.1.3.15</ecNumber>
    </recommendedName>
</protein>
<dbReference type="EMBL" id="JAAVMX010000005">
    <property type="protein sequence ID" value="KAF4507550.1"/>
    <property type="molecule type" value="Genomic_DNA"/>
</dbReference>
<evidence type="ECO:0000313" key="10">
    <source>
        <dbReference type="Proteomes" id="UP000557566"/>
    </source>
</evidence>
<sequence length="316" mass="34076">MVDRPNKPTALAATPGLPPQAQVTISDDNARVTALLPTGESVEVLLFGATVLSWKDAAGDEKLWLSEASKLDGSKGVRGGIPIVFPLFGPPNADHPATAKLPQHGFARTARWEYLGKSTSEGSSSSVKLDFGLSSENLDDATRAAWPCKFGLLYSVTLDRESLNTTLVVSNQGDESFDLQTLLHTYFRVKDISSVQISGLEDSSYVDKVDGAKAKMEASTPVTLSGEADRVYTPAKGPAHPVIVSDGGQPRFRIVRDNLDQIVVWNPWTEKVEGMSDFVPKSGYKNMVCVEAGSVKGWQKLDKGDTFEAAQTIFLS</sequence>
<feature type="active site" evidence="6">
    <location>
        <position position="291"/>
    </location>
</feature>
<comment type="caution">
    <text evidence="9">The sequence shown here is derived from an EMBL/GenBank/DDBJ whole genome shotgun (WGS) entry which is preliminary data.</text>
</comment>
<comment type="similarity">
    <text evidence="2 5">Belongs to the glucose-6-phosphate 1-epimerase family.</text>
</comment>
<dbReference type="PANTHER" id="PTHR11122:SF13">
    <property type="entry name" value="GLUCOSE-6-PHOSPHATE 1-EPIMERASE"/>
    <property type="match status" value="1"/>
</dbReference>
<dbReference type="EC" id="5.1.3.15" evidence="3 5"/>
<dbReference type="GO" id="GO:0005737">
    <property type="term" value="C:cytoplasm"/>
    <property type="evidence" value="ECO:0007669"/>
    <property type="project" value="TreeGrafter"/>
</dbReference>
<name>A0A8H4PPE0_9HYPO</name>
<dbReference type="PANTHER" id="PTHR11122">
    <property type="entry name" value="APOSPORY-ASSOCIATED PROTEIN C-RELATED"/>
    <property type="match status" value="1"/>
</dbReference>
<evidence type="ECO:0000313" key="9">
    <source>
        <dbReference type="EMBL" id="KAF4507550.1"/>
    </source>
</evidence>
<organism evidence="9 10">
    <name type="scientific">Ophiocordyceps sinensis</name>
    <dbReference type="NCBI Taxonomy" id="72228"/>
    <lineage>
        <taxon>Eukaryota</taxon>
        <taxon>Fungi</taxon>
        <taxon>Dikarya</taxon>
        <taxon>Ascomycota</taxon>
        <taxon>Pezizomycotina</taxon>
        <taxon>Sordariomycetes</taxon>
        <taxon>Hypocreomycetidae</taxon>
        <taxon>Hypocreales</taxon>
        <taxon>Ophiocordycipitaceae</taxon>
        <taxon>Ophiocordyceps</taxon>
    </lineage>
</organism>
<reference evidence="9 10" key="1">
    <citation type="journal article" date="2020" name="Genome Biol. Evol.">
        <title>A new high-quality draft genome assembly of the Chinese cordyceps Ophiocordyceps sinensis.</title>
        <authorList>
            <person name="Shu R."/>
            <person name="Zhang J."/>
            <person name="Meng Q."/>
            <person name="Zhang H."/>
            <person name="Zhou G."/>
            <person name="Li M."/>
            <person name="Wu P."/>
            <person name="Zhao Y."/>
            <person name="Chen C."/>
            <person name="Qin Q."/>
        </authorList>
    </citation>
    <scope>NUCLEOTIDE SEQUENCE [LARGE SCALE GENOMIC DNA]</scope>
    <source>
        <strain evidence="9 10">IOZ07</strain>
    </source>
</reference>
<dbReference type="GO" id="GO:0005975">
    <property type="term" value="P:carbohydrate metabolic process"/>
    <property type="evidence" value="ECO:0007669"/>
    <property type="project" value="InterPro"/>
</dbReference>
<evidence type="ECO:0000256" key="4">
    <source>
        <dbReference type="ARBA" id="ARBA00023235"/>
    </source>
</evidence>
<dbReference type="GO" id="GO:0047938">
    <property type="term" value="F:glucose-6-phosphate 1-epimerase activity"/>
    <property type="evidence" value="ECO:0007669"/>
    <property type="project" value="UniProtKB-UniRule"/>
</dbReference>
<dbReference type="GO" id="GO:0030246">
    <property type="term" value="F:carbohydrate binding"/>
    <property type="evidence" value="ECO:0007669"/>
    <property type="project" value="UniProtKB-UniRule"/>
</dbReference>
<keyword evidence="4 5" id="KW-0413">Isomerase</keyword>
<feature type="binding site" evidence="7">
    <location>
        <position position="78"/>
    </location>
    <ligand>
        <name>substrate</name>
    </ligand>
</feature>
<evidence type="ECO:0000256" key="5">
    <source>
        <dbReference type="PIRNR" id="PIRNR016020"/>
    </source>
</evidence>
<dbReference type="PIRSF" id="PIRSF016020">
    <property type="entry name" value="PHexose_mutarotase"/>
    <property type="match status" value="1"/>
</dbReference>
<dbReference type="Pfam" id="PF01263">
    <property type="entry name" value="Aldose_epim"/>
    <property type="match status" value="1"/>
</dbReference>
<dbReference type="SUPFAM" id="SSF74650">
    <property type="entry name" value="Galactose mutarotase-like"/>
    <property type="match status" value="1"/>
</dbReference>
<feature type="compositionally biased region" description="Low complexity" evidence="8">
    <location>
        <begin position="8"/>
        <end position="22"/>
    </location>
</feature>
<feature type="active site" evidence="6">
    <location>
        <position position="184"/>
    </location>
</feature>
<dbReference type="AlphaFoldDB" id="A0A8H4PPE0"/>
<dbReference type="Proteomes" id="UP000557566">
    <property type="component" value="Unassembled WGS sequence"/>
</dbReference>
<evidence type="ECO:0000256" key="8">
    <source>
        <dbReference type="SAM" id="MobiDB-lite"/>
    </source>
</evidence>
<dbReference type="InterPro" id="IPR011013">
    <property type="entry name" value="Gal_mutarotase_sf_dom"/>
</dbReference>
<feature type="binding site" evidence="7">
    <location>
        <position position="103"/>
    </location>
    <ligand>
        <name>substrate</name>
    </ligand>
</feature>
<comment type="catalytic activity">
    <reaction evidence="1">
        <text>alpha-D-glucose 6-phosphate = beta-D-glucose 6-phosphate</text>
        <dbReference type="Rhea" id="RHEA:16249"/>
        <dbReference type="ChEBI" id="CHEBI:58225"/>
        <dbReference type="ChEBI" id="CHEBI:58247"/>
        <dbReference type="EC" id="5.1.3.15"/>
    </reaction>
</comment>
<gene>
    <name evidence="9" type="ORF">G6O67_004038</name>
</gene>
<evidence type="ECO:0000256" key="1">
    <source>
        <dbReference type="ARBA" id="ARBA00001096"/>
    </source>
</evidence>
<accession>A0A8H4PPE0</accession>
<evidence type="ECO:0000256" key="2">
    <source>
        <dbReference type="ARBA" id="ARBA00005866"/>
    </source>
</evidence>
<evidence type="ECO:0000256" key="3">
    <source>
        <dbReference type="ARBA" id="ARBA00012083"/>
    </source>
</evidence>
<dbReference type="OrthoDB" id="1659429at2759"/>
<feature type="binding site" evidence="7">
    <location>
        <position position="108"/>
    </location>
    <ligand>
        <name>substrate</name>
    </ligand>
</feature>